<keyword evidence="2" id="KW-1185">Reference proteome</keyword>
<accession>A0A7N2LPN9</accession>
<dbReference type="Gramene" id="QL05p039032:mrna">
    <property type="protein sequence ID" value="QL05p039032:mrna"/>
    <property type="gene ID" value="QL05p039032"/>
</dbReference>
<sequence length="373" mass="42854">MEVTWKPDVVDEFVIGFCGHRWAPYELEESNTTSQLEEWFALKLFGVRNTHAYGGSRLYTIGGIDPTFDSKIVDPLDYNIYKLWTLKLDSGSDGGWKPLPPMNFPHRRSSCSIVLDGKLYVFDGLSSEFSENCGISDTWESLPSPPLPLPVPPFSVRMYAALESKQQIVVALLCDPKLKTLFTYNISNRCWTKLAHHFDVQPEYPLSFYRSPVAVGNTLYWGSVRFDRGYDDIRIHAHAYDLDRDKWLHGSFNIFCRGVKSPILLEDELLVDKAHTPPLLHLADQKFCIFLHSTNRKHTFHHNKEGIKHDYLNCLILEISLPIFDHDKDKDNSTDLDHSSILCISIVSIHKFPFHDNLSFHDSLLLDQTKVVK</sequence>
<reference evidence="1" key="2">
    <citation type="submission" date="2021-01" db="UniProtKB">
        <authorList>
            <consortium name="EnsemblPlants"/>
        </authorList>
    </citation>
    <scope>IDENTIFICATION</scope>
</reference>
<dbReference type="AlphaFoldDB" id="A0A7N2LPN9"/>
<name>A0A7N2LPN9_QUELO</name>
<proteinExistence type="predicted"/>
<dbReference type="Proteomes" id="UP000594261">
    <property type="component" value="Chromosome 5"/>
</dbReference>
<dbReference type="InterPro" id="IPR015915">
    <property type="entry name" value="Kelch-typ_b-propeller"/>
</dbReference>
<dbReference type="EnsemblPlants" id="QL05p039032:mrna">
    <property type="protein sequence ID" value="QL05p039032:mrna"/>
    <property type="gene ID" value="QL05p039032"/>
</dbReference>
<dbReference type="InParanoid" id="A0A7N2LPN9"/>
<protein>
    <submittedName>
        <fullName evidence="1">Uncharacterized protein</fullName>
    </submittedName>
</protein>
<dbReference type="Gene3D" id="2.120.10.80">
    <property type="entry name" value="Kelch-type beta propeller"/>
    <property type="match status" value="1"/>
</dbReference>
<organism evidence="1 2">
    <name type="scientific">Quercus lobata</name>
    <name type="common">Valley oak</name>
    <dbReference type="NCBI Taxonomy" id="97700"/>
    <lineage>
        <taxon>Eukaryota</taxon>
        <taxon>Viridiplantae</taxon>
        <taxon>Streptophyta</taxon>
        <taxon>Embryophyta</taxon>
        <taxon>Tracheophyta</taxon>
        <taxon>Spermatophyta</taxon>
        <taxon>Magnoliopsida</taxon>
        <taxon>eudicotyledons</taxon>
        <taxon>Gunneridae</taxon>
        <taxon>Pentapetalae</taxon>
        <taxon>rosids</taxon>
        <taxon>fabids</taxon>
        <taxon>Fagales</taxon>
        <taxon>Fagaceae</taxon>
        <taxon>Quercus</taxon>
    </lineage>
</organism>
<evidence type="ECO:0000313" key="1">
    <source>
        <dbReference type="EnsemblPlants" id="QL05p039032:mrna"/>
    </source>
</evidence>
<evidence type="ECO:0000313" key="2">
    <source>
        <dbReference type="Proteomes" id="UP000594261"/>
    </source>
</evidence>
<dbReference type="EMBL" id="LRBV02000005">
    <property type="status" value="NOT_ANNOTATED_CDS"/>
    <property type="molecule type" value="Genomic_DNA"/>
</dbReference>
<dbReference type="SUPFAM" id="SSF117281">
    <property type="entry name" value="Kelch motif"/>
    <property type="match status" value="1"/>
</dbReference>
<reference evidence="1 2" key="1">
    <citation type="journal article" date="2016" name="G3 (Bethesda)">
        <title>First Draft Assembly and Annotation of the Genome of a California Endemic Oak Quercus lobata Nee (Fagaceae).</title>
        <authorList>
            <person name="Sork V.L."/>
            <person name="Fitz-Gibbon S.T."/>
            <person name="Puiu D."/>
            <person name="Crepeau M."/>
            <person name="Gugger P.F."/>
            <person name="Sherman R."/>
            <person name="Stevens K."/>
            <person name="Langley C.H."/>
            <person name="Pellegrini M."/>
            <person name="Salzberg S.L."/>
        </authorList>
    </citation>
    <scope>NUCLEOTIDE SEQUENCE [LARGE SCALE GENOMIC DNA]</scope>
    <source>
        <strain evidence="1 2">cv. SW786</strain>
    </source>
</reference>